<name>A0A0K1PW39_9BACT</name>
<proteinExistence type="predicted"/>
<protein>
    <submittedName>
        <fullName evidence="2">Uncharacterized protein</fullName>
    </submittedName>
</protein>
<gene>
    <name evidence="2" type="ORF">AKJ09_04280</name>
</gene>
<evidence type="ECO:0000256" key="1">
    <source>
        <dbReference type="SAM" id="Phobius"/>
    </source>
</evidence>
<accession>A0A0K1PW39</accession>
<feature type="transmembrane region" description="Helical" evidence="1">
    <location>
        <begin position="180"/>
        <end position="199"/>
    </location>
</feature>
<sequence length="397" mass="43946">MTAISNQHELYVSPGGATYRLLQHLNAGRRGKGTPFQRILSLLAITWVPMCGFAILEGHALGATPRDSFLLDFATYARFFIGIPILVIAEEFIGTRLRSAGLRFVEDGLVRQEDFPAFERAVGNLARRRDSLVAIAGIIGLAAFGAWRLTLQTAMGYGAVGWASMTYEDGSGVHHSLAALWNRVVAVPVMLFMLYRWLWRILIWTRFLLDVARLNLRLVPTHADRCAGLGFLAFAHLSFGMLGFGMGCVLSAEAAFRIVFEGARVDTFKLPLILLLVATQILFVGPLLVFTPSLARAKRRGLDRYGSLVIEYNRAFDEKWVQPSAGHVDESILGSSDIQSLADMGNSFRFIDEMRPTAFDRTTVFQLAVLSALPGLPLFLLVVPPRQIFEVLSKLVL</sequence>
<dbReference type="KEGG" id="llu:AKJ09_04280"/>
<keyword evidence="1" id="KW-0472">Membrane</keyword>
<keyword evidence="1" id="KW-0812">Transmembrane</keyword>
<feature type="transmembrane region" description="Helical" evidence="1">
    <location>
        <begin position="226"/>
        <end position="252"/>
    </location>
</feature>
<dbReference type="RefSeq" id="WP_146648723.1">
    <property type="nucleotide sequence ID" value="NZ_CP012333.1"/>
</dbReference>
<evidence type="ECO:0000313" key="2">
    <source>
        <dbReference type="EMBL" id="AKU97616.1"/>
    </source>
</evidence>
<dbReference type="AlphaFoldDB" id="A0A0K1PW39"/>
<keyword evidence="3" id="KW-1185">Reference proteome</keyword>
<feature type="transmembrane region" description="Helical" evidence="1">
    <location>
        <begin position="272"/>
        <end position="295"/>
    </location>
</feature>
<evidence type="ECO:0000313" key="3">
    <source>
        <dbReference type="Proteomes" id="UP000064967"/>
    </source>
</evidence>
<dbReference type="OrthoDB" id="5493434at2"/>
<feature type="transmembrane region" description="Helical" evidence="1">
    <location>
        <begin position="76"/>
        <end position="93"/>
    </location>
</feature>
<feature type="transmembrane region" description="Helical" evidence="1">
    <location>
        <begin position="364"/>
        <end position="383"/>
    </location>
</feature>
<dbReference type="Proteomes" id="UP000064967">
    <property type="component" value="Chromosome"/>
</dbReference>
<reference evidence="2 3" key="1">
    <citation type="submission" date="2015-08" db="EMBL/GenBank/DDBJ databases">
        <authorList>
            <person name="Babu N.S."/>
            <person name="Beckwith C.J."/>
            <person name="Beseler K.G."/>
            <person name="Brison A."/>
            <person name="Carone J.V."/>
            <person name="Caskin T.P."/>
            <person name="Diamond M."/>
            <person name="Durham M.E."/>
            <person name="Foxe J.M."/>
            <person name="Go M."/>
            <person name="Henderson B.A."/>
            <person name="Jones I.B."/>
            <person name="McGettigan J.A."/>
            <person name="Micheletti S.J."/>
            <person name="Nasrallah M.E."/>
            <person name="Ortiz D."/>
            <person name="Piller C.R."/>
            <person name="Privatt S.R."/>
            <person name="Schneider S.L."/>
            <person name="Sharp S."/>
            <person name="Smith T.C."/>
            <person name="Stanton J.D."/>
            <person name="Ullery H.E."/>
            <person name="Wilson R.J."/>
            <person name="Serrano M.G."/>
            <person name="Buck G."/>
            <person name="Lee V."/>
            <person name="Wang Y."/>
            <person name="Carvalho R."/>
            <person name="Voegtly L."/>
            <person name="Shi R."/>
            <person name="Duckworth R."/>
            <person name="Johnson A."/>
            <person name="Loviza R."/>
            <person name="Walstead R."/>
            <person name="Shah Z."/>
            <person name="Kiflezghi M."/>
            <person name="Wade K."/>
            <person name="Ball S.L."/>
            <person name="Bradley K.W."/>
            <person name="Asai D.J."/>
            <person name="Bowman C.A."/>
            <person name="Russell D.A."/>
            <person name="Pope W.H."/>
            <person name="Jacobs-Sera D."/>
            <person name="Hendrix R.W."/>
            <person name="Hatfull G.F."/>
        </authorList>
    </citation>
    <scope>NUCLEOTIDE SEQUENCE [LARGE SCALE GENOMIC DNA]</scope>
    <source>
        <strain evidence="2 3">DSM 27648</strain>
    </source>
</reference>
<feature type="transmembrane region" description="Helical" evidence="1">
    <location>
        <begin position="132"/>
        <end position="160"/>
    </location>
</feature>
<feature type="transmembrane region" description="Helical" evidence="1">
    <location>
        <begin position="39"/>
        <end position="56"/>
    </location>
</feature>
<keyword evidence="1" id="KW-1133">Transmembrane helix</keyword>
<dbReference type="EMBL" id="CP012333">
    <property type="protein sequence ID" value="AKU97616.1"/>
    <property type="molecule type" value="Genomic_DNA"/>
</dbReference>
<organism evidence="2 3">
    <name type="scientific">Labilithrix luteola</name>
    <dbReference type="NCBI Taxonomy" id="1391654"/>
    <lineage>
        <taxon>Bacteria</taxon>
        <taxon>Pseudomonadati</taxon>
        <taxon>Myxococcota</taxon>
        <taxon>Polyangia</taxon>
        <taxon>Polyangiales</taxon>
        <taxon>Labilitrichaceae</taxon>
        <taxon>Labilithrix</taxon>
    </lineage>
</organism>